<dbReference type="InterPro" id="IPR000845">
    <property type="entry name" value="Nucleoside_phosphorylase_d"/>
</dbReference>
<dbReference type="InterPro" id="IPR053137">
    <property type="entry name" value="NLR-like"/>
</dbReference>
<evidence type="ECO:0000256" key="1">
    <source>
        <dbReference type="SAM" id="MobiDB-lite"/>
    </source>
</evidence>
<dbReference type="Gene3D" id="3.40.50.1580">
    <property type="entry name" value="Nucleoside phosphorylase domain"/>
    <property type="match status" value="1"/>
</dbReference>
<comment type="caution">
    <text evidence="3">The sequence shown here is derived from an EMBL/GenBank/DDBJ whole genome shotgun (WGS) entry which is preliminary data.</text>
</comment>
<evidence type="ECO:0000313" key="4">
    <source>
        <dbReference type="Proteomes" id="UP001313282"/>
    </source>
</evidence>
<proteinExistence type="predicted"/>
<organism evidence="3 4">
    <name type="scientific">Orbilia javanica</name>
    <dbReference type="NCBI Taxonomy" id="47235"/>
    <lineage>
        <taxon>Eukaryota</taxon>
        <taxon>Fungi</taxon>
        <taxon>Dikarya</taxon>
        <taxon>Ascomycota</taxon>
        <taxon>Pezizomycotina</taxon>
        <taxon>Orbiliomycetes</taxon>
        <taxon>Orbiliales</taxon>
        <taxon>Orbiliaceae</taxon>
        <taxon>Orbilia</taxon>
    </lineage>
</organism>
<sequence length="1482" mass="165420">MHDLISLPWRTLKEPNDEKIETADGLEAVFARPEVVKKEPEDSFNGYLEYADEEYNFSLGEYWPPTCLVPRPPGATPIDLDSQQAHLFESPYDRLINNKVQAPQPAPFNVDRVFESQAVAQDSLSHTTGPAVTDSGYASIGCDKDKKAESIGSKIGDPPMLEYSPAMEKISEIDDTETVYSNTSSTATVAKENYISEIANALFSAICAEQLNTEALERVYEFLPELLKAFALKVGCNAPSQMHRDVMVFIHKHRSSGVVDYLRGIRLGMEEEVPRRSQATDSRMMNLSEKIVLWRQGLERHPSLNQCLSTVIEEDVYGEHEDEGVQEEYGHETSYESFRGEYEDESIRGQEEDGDILEGLHGSVQEADKSKGPDVDHHTLAYRDFITKTPAFEWLIESLRRDILLTSLGQNSMQDIQKKILESLPSSRRISKSKPSEVFTVVFLTGWKPLAFLREQQYDGEETSSEAIMRAITLTGSTCDAQALPCERYLCQTWPLTGKHIAQLIVNVAGQEPGSRHTNNTKLTLFLQEQELVAEALGTGHSVAEIGQQLAWVCAALSSPPREAGVVAIVPSVSEIRVLSHQEMESVGVINTALSIVCKLGSDFEEVEETPAPSNGQCWHNMFRNPVVVRGYPISRRLSINAGNGLEIPLNIMAGLARTKYIQTFNRRLYIKGFSTLLVPTKKENDILFWHLLYHQDGSRISYLEGTNVVHVKGLSISDLEMSRHVLGWCSDARYYTGAPDANYNTITESRLSQLRFCGRGYALEATYIQGRRIIKSGSPFSLGSKDTPFHISREDPIQRLRWIDNKYFVLWDEEDKRGWLANGTSTLLHLLRKSLEENGSDEDKFHSEFCLKKEDLQEARVTHKASSAISVLLNKTNLNLKIYPEEDVQNRLDGLFDILEKIIDHQIGIPNTELKASSNNNGQEYLEGWDFNELAMRDDPIYPRLANFEKHSGGWVDFARTINAVPLFGRNFGEIIQPQGISCAEWAKLPSQEYYLAVAVDDLKQIIKMNGDRSASPMRLAGEITWHTPRALFEECRCTRRRRSDKHSSLDKHSDFVQVPLHPSLYNIPPQSRTPAQLSDGAAVIFGFSRKLKGVFKPSLDSMNYGPVDLELLEEPDDQSRVDSGIGASISPSLISQFTCRDYRVGIICALPKELLAVRALFESRHEPLASSQGDINHYALGHIQPHNVVAVCLPGEYGTNAAASVYGDMKRSFPELKVCLLVGIGGGVPCKGVRLGDVVVSHPTGRHSGVIQYDFGKALDDEEFELLGCLQRPPPFILSAINILRSDPESPCQSLGPYLEDIARKCPDYKYPTHEIDPLLTSSRLDELIHTKDTPSQSSTVPCGLCLENHPKIHYGLIASGNKVIKNAQLRDQLSEKFDVLCFEMEAAGVMNAGNCLVIRGICDYADSKKNDLWQNYAAATAAAYAKLLLSNTTIPDSTETSHEAALPPAPSRKRALCSGSPDTDLPKKQRRMDKKRTKS</sequence>
<keyword evidence="4" id="KW-1185">Reference proteome</keyword>
<dbReference type="Proteomes" id="UP001313282">
    <property type="component" value="Unassembled WGS sequence"/>
</dbReference>
<feature type="region of interest" description="Disordered" evidence="1">
    <location>
        <begin position="1440"/>
        <end position="1482"/>
    </location>
</feature>
<feature type="compositionally biased region" description="Basic residues" evidence="1">
    <location>
        <begin position="1471"/>
        <end position="1482"/>
    </location>
</feature>
<evidence type="ECO:0000313" key="3">
    <source>
        <dbReference type="EMBL" id="KAK6330096.1"/>
    </source>
</evidence>
<feature type="domain" description="Nucleoside phosphorylase" evidence="2">
    <location>
        <begin position="1145"/>
        <end position="1422"/>
    </location>
</feature>
<dbReference type="GO" id="GO:0003824">
    <property type="term" value="F:catalytic activity"/>
    <property type="evidence" value="ECO:0007669"/>
    <property type="project" value="InterPro"/>
</dbReference>
<gene>
    <name evidence="3" type="ORF">TWF718_003524</name>
</gene>
<dbReference type="InterPro" id="IPR035994">
    <property type="entry name" value="Nucleoside_phosphorylase_sf"/>
</dbReference>
<name>A0AAN8MGL8_9PEZI</name>
<dbReference type="EMBL" id="JAVHNR010000012">
    <property type="protein sequence ID" value="KAK6330096.1"/>
    <property type="molecule type" value="Genomic_DNA"/>
</dbReference>
<reference evidence="3 4" key="1">
    <citation type="submission" date="2019-10" db="EMBL/GenBank/DDBJ databases">
        <authorList>
            <person name="Palmer J.M."/>
        </authorList>
    </citation>
    <scope>NUCLEOTIDE SEQUENCE [LARGE SCALE GENOMIC DNA]</scope>
    <source>
        <strain evidence="3 4">TWF718</strain>
    </source>
</reference>
<dbReference type="Pfam" id="PF01048">
    <property type="entry name" value="PNP_UDP_1"/>
    <property type="match status" value="1"/>
</dbReference>
<protein>
    <recommendedName>
        <fullName evidence="2">Nucleoside phosphorylase domain-containing protein</fullName>
    </recommendedName>
</protein>
<dbReference type="PANTHER" id="PTHR46082">
    <property type="entry name" value="ATP/GTP-BINDING PROTEIN-RELATED"/>
    <property type="match status" value="1"/>
</dbReference>
<dbReference type="GO" id="GO:0009116">
    <property type="term" value="P:nucleoside metabolic process"/>
    <property type="evidence" value="ECO:0007669"/>
    <property type="project" value="InterPro"/>
</dbReference>
<dbReference type="PANTHER" id="PTHR46082:SF11">
    <property type="entry name" value="AAA+ ATPASE DOMAIN-CONTAINING PROTEIN-RELATED"/>
    <property type="match status" value="1"/>
</dbReference>
<accession>A0AAN8MGL8</accession>
<evidence type="ECO:0000259" key="2">
    <source>
        <dbReference type="Pfam" id="PF01048"/>
    </source>
</evidence>
<dbReference type="SUPFAM" id="SSF53167">
    <property type="entry name" value="Purine and uridine phosphorylases"/>
    <property type="match status" value="1"/>
</dbReference>